<comment type="caution">
    <text evidence="1">The sequence shown here is derived from an EMBL/GenBank/DDBJ whole genome shotgun (WGS) entry which is preliminary data.</text>
</comment>
<gene>
    <name evidence="1" type="ORF">GCM10010124_39780</name>
</gene>
<accession>A0A8J3FJU8</accession>
<reference evidence="1" key="1">
    <citation type="journal article" date="2014" name="Int. J. Syst. Evol. Microbiol.">
        <title>Complete genome sequence of Corynebacterium casei LMG S-19264T (=DSM 44701T), isolated from a smear-ripened cheese.</title>
        <authorList>
            <consortium name="US DOE Joint Genome Institute (JGI-PGF)"/>
            <person name="Walter F."/>
            <person name="Albersmeier A."/>
            <person name="Kalinowski J."/>
            <person name="Ruckert C."/>
        </authorList>
    </citation>
    <scope>NUCLEOTIDE SEQUENCE</scope>
    <source>
        <strain evidence="1">JCM 3091</strain>
    </source>
</reference>
<evidence type="ECO:0000313" key="1">
    <source>
        <dbReference type="EMBL" id="GGK43006.1"/>
    </source>
</evidence>
<proteinExistence type="predicted"/>
<reference evidence="1" key="2">
    <citation type="submission" date="2020-09" db="EMBL/GenBank/DDBJ databases">
        <authorList>
            <person name="Sun Q."/>
            <person name="Ohkuma M."/>
        </authorList>
    </citation>
    <scope>NUCLEOTIDE SEQUENCE</scope>
    <source>
        <strain evidence="1">JCM 3091</strain>
    </source>
</reference>
<dbReference type="AlphaFoldDB" id="A0A8J3FJU8"/>
<keyword evidence="2" id="KW-1185">Reference proteome</keyword>
<organism evidence="1 2">
    <name type="scientific">Pilimelia terevasa</name>
    <dbReference type="NCBI Taxonomy" id="53372"/>
    <lineage>
        <taxon>Bacteria</taxon>
        <taxon>Bacillati</taxon>
        <taxon>Actinomycetota</taxon>
        <taxon>Actinomycetes</taxon>
        <taxon>Micromonosporales</taxon>
        <taxon>Micromonosporaceae</taxon>
        <taxon>Pilimelia</taxon>
    </lineage>
</organism>
<name>A0A8J3FJU8_9ACTN</name>
<dbReference type="EMBL" id="BMQC01000024">
    <property type="protein sequence ID" value="GGK43006.1"/>
    <property type="molecule type" value="Genomic_DNA"/>
</dbReference>
<dbReference type="Proteomes" id="UP000662200">
    <property type="component" value="Unassembled WGS sequence"/>
</dbReference>
<sequence length="98" mass="10738">MSVPAPLVTSLRSCPGWCDVPRPTSLRPHVHTRLLGIVPVPRGHARTTNADVLLRLYPGTTRPVVALRTDGVPDFGVLAVRRLVTLLIEAERIMRSTP</sequence>
<protein>
    <submittedName>
        <fullName evidence="1">Uncharacterized protein</fullName>
    </submittedName>
</protein>
<evidence type="ECO:0000313" key="2">
    <source>
        <dbReference type="Proteomes" id="UP000662200"/>
    </source>
</evidence>